<evidence type="ECO:0000256" key="1">
    <source>
        <dbReference type="SAM" id="MobiDB-lite"/>
    </source>
</evidence>
<feature type="compositionally biased region" description="Polar residues" evidence="1">
    <location>
        <begin position="86"/>
        <end position="107"/>
    </location>
</feature>
<feature type="region of interest" description="Disordered" evidence="1">
    <location>
        <begin position="1"/>
        <end position="31"/>
    </location>
</feature>
<evidence type="ECO:0000313" key="2">
    <source>
        <dbReference type="EMBL" id="KAF7375446.1"/>
    </source>
</evidence>
<proteinExistence type="predicted"/>
<feature type="compositionally biased region" description="Basic and acidic residues" evidence="1">
    <location>
        <begin position="17"/>
        <end position="31"/>
    </location>
</feature>
<accession>A0A8H7DLC4</accession>
<evidence type="ECO:0000313" key="3">
    <source>
        <dbReference type="Proteomes" id="UP000623467"/>
    </source>
</evidence>
<organism evidence="2 3">
    <name type="scientific">Mycena sanguinolenta</name>
    <dbReference type="NCBI Taxonomy" id="230812"/>
    <lineage>
        <taxon>Eukaryota</taxon>
        <taxon>Fungi</taxon>
        <taxon>Dikarya</taxon>
        <taxon>Basidiomycota</taxon>
        <taxon>Agaricomycotina</taxon>
        <taxon>Agaricomycetes</taxon>
        <taxon>Agaricomycetidae</taxon>
        <taxon>Agaricales</taxon>
        <taxon>Marasmiineae</taxon>
        <taxon>Mycenaceae</taxon>
        <taxon>Mycena</taxon>
    </lineage>
</organism>
<reference evidence="2" key="1">
    <citation type="submission" date="2020-05" db="EMBL/GenBank/DDBJ databases">
        <title>Mycena genomes resolve the evolution of fungal bioluminescence.</title>
        <authorList>
            <person name="Tsai I.J."/>
        </authorList>
    </citation>
    <scope>NUCLEOTIDE SEQUENCE</scope>
    <source>
        <strain evidence="2">160909Yilan</strain>
    </source>
</reference>
<sequence>MTHPSITRSPTKLVQRQKLEENQESRGTWNERKINALSSDRQLHSVKLTATSSAHLFPCSGFQTSDGGSLTKRSAESTHVDLLIHNEQSPCTSTRTHTPFSPASTTPDDAEPQSKPELYMNLAALVLCTSPRTGATRATSQRTAEDEVKESCKDTKRLFLRDGGETKVKPHASVGAGSDNDLLRLR</sequence>
<protein>
    <submittedName>
        <fullName evidence="2">Uncharacterized protein</fullName>
    </submittedName>
</protein>
<feature type="region of interest" description="Disordered" evidence="1">
    <location>
        <begin position="86"/>
        <end position="113"/>
    </location>
</feature>
<dbReference type="EMBL" id="JACAZH010000002">
    <property type="protein sequence ID" value="KAF7375446.1"/>
    <property type="molecule type" value="Genomic_DNA"/>
</dbReference>
<dbReference type="Proteomes" id="UP000623467">
    <property type="component" value="Unassembled WGS sequence"/>
</dbReference>
<keyword evidence="3" id="KW-1185">Reference proteome</keyword>
<gene>
    <name evidence="2" type="ORF">MSAN_00432500</name>
</gene>
<comment type="caution">
    <text evidence="2">The sequence shown here is derived from an EMBL/GenBank/DDBJ whole genome shotgun (WGS) entry which is preliminary data.</text>
</comment>
<feature type="region of interest" description="Disordered" evidence="1">
    <location>
        <begin position="161"/>
        <end position="186"/>
    </location>
</feature>
<dbReference type="AlphaFoldDB" id="A0A8H7DLC4"/>
<name>A0A8H7DLC4_9AGAR</name>
<feature type="compositionally biased region" description="Polar residues" evidence="1">
    <location>
        <begin position="1"/>
        <end position="14"/>
    </location>
</feature>